<dbReference type="InterPro" id="IPR016135">
    <property type="entry name" value="UBQ-conjugating_enzyme/RWD"/>
</dbReference>
<organism evidence="10 11">
    <name type="scientific">Batrachochytrium salamandrivorans</name>
    <dbReference type="NCBI Taxonomy" id="1357716"/>
    <lineage>
        <taxon>Eukaryota</taxon>
        <taxon>Fungi</taxon>
        <taxon>Fungi incertae sedis</taxon>
        <taxon>Chytridiomycota</taxon>
        <taxon>Chytridiomycota incertae sedis</taxon>
        <taxon>Chytridiomycetes</taxon>
        <taxon>Rhizophydiales</taxon>
        <taxon>Rhizophydiales incertae sedis</taxon>
        <taxon>Batrachochytrium</taxon>
    </lineage>
</organism>
<dbReference type="EMBL" id="JAFCIX010000064">
    <property type="protein sequence ID" value="KAH6599501.1"/>
    <property type="molecule type" value="Genomic_DNA"/>
</dbReference>
<dbReference type="SMART" id="SM00490">
    <property type="entry name" value="HELICc"/>
    <property type="match status" value="1"/>
</dbReference>
<feature type="compositionally biased region" description="Polar residues" evidence="6">
    <location>
        <begin position="573"/>
        <end position="605"/>
    </location>
</feature>
<feature type="compositionally biased region" description="Basic residues" evidence="6">
    <location>
        <begin position="606"/>
        <end position="619"/>
    </location>
</feature>
<dbReference type="Pfam" id="PF00271">
    <property type="entry name" value="Helicase_C"/>
    <property type="match status" value="1"/>
</dbReference>
<evidence type="ECO:0000313" key="10">
    <source>
        <dbReference type="EMBL" id="KAH6599501.1"/>
    </source>
</evidence>
<feature type="domain" description="Helicase ATP-binding" evidence="8">
    <location>
        <begin position="658"/>
        <end position="825"/>
    </location>
</feature>
<dbReference type="PANTHER" id="PTHR18934:SF145">
    <property type="entry name" value="ATP-DEPENDENT RNA HELICASE DHX57-RELATED"/>
    <property type="match status" value="1"/>
</dbReference>
<dbReference type="Gene3D" id="3.10.110.10">
    <property type="entry name" value="Ubiquitin Conjugating Enzyme"/>
    <property type="match status" value="1"/>
</dbReference>
<dbReference type="Gene3D" id="1.20.120.1080">
    <property type="match status" value="1"/>
</dbReference>
<feature type="domain" description="Helicase C-terminal" evidence="9">
    <location>
        <begin position="904"/>
        <end position="1076"/>
    </location>
</feature>
<evidence type="ECO:0000259" key="8">
    <source>
        <dbReference type="PROSITE" id="PS51192"/>
    </source>
</evidence>
<dbReference type="CDD" id="cd18791">
    <property type="entry name" value="SF2_C_RHA"/>
    <property type="match status" value="1"/>
</dbReference>
<dbReference type="InterPro" id="IPR002464">
    <property type="entry name" value="DNA/RNA_helicase_DEAH_CS"/>
</dbReference>
<dbReference type="EC" id="3.6.4.13" evidence="1"/>
<gene>
    <name evidence="10" type="ORF">BASA50_003012</name>
</gene>
<dbReference type="InterPro" id="IPR006575">
    <property type="entry name" value="RWD_dom"/>
</dbReference>
<proteinExistence type="predicted"/>
<dbReference type="Pfam" id="PF00270">
    <property type="entry name" value="DEAD"/>
    <property type="match status" value="1"/>
</dbReference>
<sequence>MPPKIIRSQPTAPNAAGSEKSKRSKSSKGTTKGSKGEEQTAVGSNTSHEGPAPLPLKQQLYGTSWTGKTPLNLLSEHCQKQGWQKPILQPRKDPDGSGWICSVRLGKLDKKTSTVRYVHWKAPEKCEAEQEARHASTSFCHVVEDPIDPIDTIDDDVESAAATFVLHHLAHNTSAYRLLPPSQRDLWQNYETIRKAYTGSDADFKYSTDPFMAQEIRERDQLKAVQSRERAAIEREKSKLSGRWNHYPSIGISQDDISAIEELLRLNFSHLSSDSLLHTEAGIAPLIQNLSISNKGDHHPSAVAGNLAATRLITDFTVQGFREAHVREAVTFSVNYDTVMEWLCAHVPDDDFPAHLGRNDSTTMALSSHTTESLGREYIIQRLNGWGFPRQRCATFLDESYGKEYVALTRLCKQLLGKNGTTTVSENVDTADYRELLEEEIEVLRSIFDSHVQIAHNPEGISITVDLRPEVLDGIESKLFIFISPESTYPYDLPAIVVQASLPAYIRLGIVHKLVSEASTLLGTQMIYTLTAIFEECAGEIVKNPPLLTQLAISDSSGIPLVNEAVDEISGNPLLSTSTGATHSNTTPESALASKNHTSASSFSKNRNRTRPSTTKKSKLSNNEMLDKEAAKLNSPDFVKMQTSRRKLPSAQFKEMICKELRSNNALVLCGETGCGKSTQVGQFILEDHISRLKAEDCNIICTQPRKLSAIALAKRVSDERCETVGDSIGYAVRGDTSRCDNTKLLFCTTGILLRMLLGDSNLVGVSHVIIDEVHERSVESDFLLILLRDLLFTRDSLKVILMSATINADTFSSYFSCNVMTIPGFTYPVTDYHLESLLGMVDYTPDIPSYGSRSRGKALHASSTHDEEDGFDTIWANKGLDENISHSLAAAERGKSLRIDFNLISATVAYICRNHQEGAILIFLPGVLDIKRCIDALRLNPALRHEGLCIYPLHANLTNNEQSKIFRPSRKSERKIVVATNIAETSITIDDVVFVIDSGKVKEITVQEGIVTLAEAWSSQAACRQRRGRAGRVKSGFCFKLYSSHFEKSRMSAYPDPEILRTPLEQLCLQIRAMDIQNIAGFLSKAITPPPIETITSAIDILKTVSALDQDHNLTSLGKHMSAIPADLRLSKMLLFGAIFKCVDPVLTIVACLSEKSPFIFPSDPQDQADATIARKQFIDGDSDLLTVCNAFTAWMQLPSTHRRNFCSKNYLSHHNLDNISDRRAQFKDILVNLGYFGSTESIHRPEMNINSADSNIIKAMVVAGLYPNIAKIKLPEKQYEQIAHGTVAIDSRAQDIRYFTKNDGRVFIHPSSINFGATKFQFGHFAFNRKLATSKIYIMDPTPASPISILMFGGAIESLHDGHVISIGDVASFRAFPRATTLIYGLRRLLDMLLKEKFEDPLVDVMASEVGKCLSRVLGKG</sequence>
<dbReference type="PROSITE" id="PS51194">
    <property type="entry name" value="HELICASE_CTER"/>
    <property type="match status" value="1"/>
</dbReference>
<evidence type="ECO:0000256" key="3">
    <source>
        <dbReference type="ARBA" id="ARBA00022801"/>
    </source>
</evidence>
<dbReference type="InterPro" id="IPR011709">
    <property type="entry name" value="DEAD-box_helicase_OB_fold"/>
</dbReference>
<name>A0ABQ8FMT9_9FUNG</name>
<evidence type="ECO:0000256" key="5">
    <source>
        <dbReference type="ARBA" id="ARBA00022840"/>
    </source>
</evidence>
<dbReference type="SMART" id="SM00847">
    <property type="entry name" value="HA2"/>
    <property type="match status" value="1"/>
</dbReference>
<comment type="caution">
    <text evidence="10">The sequence shown here is derived from an EMBL/GenBank/DDBJ whole genome shotgun (WGS) entry which is preliminary data.</text>
</comment>
<dbReference type="CDD" id="cd17917">
    <property type="entry name" value="DEXHc_RHA-like"/>
    <property type="match status" value="1"/>
</dbReference>
<dbReference type="Pfam" id="PF05773">
    <property type="entry name" value="RWD"/>
    <property type="match status" value="1"/>
</dbReference>
<evidence type="ECO:0000256" key="4">
    <source>
        <dbReference type="ARBA" id="ARBA00022806"/>
    </source>
</evidence>
<keyword evidence="4" id="KW-0347">Helicase</keyword>
<evidence type="ECO:0000313" key="11">
    <source>
        <dbReference type="Proteomes" id="UP001648503"/>
    </source>
</evidence>
<evidence type="ECO:0000256" key="6">
    <source>
        <dbReference type="SAM" id="MobiDB-lite"/>
    </source>
</evidence>
<evidence type="ECO:0000259" key="9">
    <source>
        <dbReference type="PROSITE" id="PS51194"/>
    </source>
</evidence>
<keyword evidence="3" id="KW-0378">Hydrolase</keyword>
<dbReference type="InterPro" id="IPR027417">
    <property type="entry name" value="P-loop_NTPase"/>
</dbReference>
<evidence type="ECO:0000256" key="2">
    <source>
        <dbReference type="ARBA" id="ARBA00022741"/>
    </source>
</evidence>
<dbReference type="PROSITE" id="PS00690">
    <property type="entry name" value="DEAH_ATP_HELICASE"/>
    <property type="match status" value="1"/>
</dbReference>
<accession>A0ABQ8FMT9</accession>
<feature type="region of interest" description="Disordered" evidence="6">
    <location>
        <begin position="573"/>
        <end position="624"/>
    </location>
</feature>
<dbReference type="Pfam" id="PF04408">
    <property type="entry name" value="WHD_HA2"/>
    <property type="match status" value="1"/>
</dbReference>
<dbReference type="PROSITE" id="PS50908">
    <property type="entry name" value="RWD"/>
    <property type="match status" value="1"/>
</dbReference>
<dbReference type="Pfam" id="PF21010">
    <property type="entry name" value="HA2_C"/>
    <property type="match status" value="1"/>
</dbReference>
<keyword evidence="5" id="KW-0067">ATP-binding</keyword>
<dbReference type="InterPro" id="IPR014001">
    <property type="entry name" value="Helicase_ATP-bd"/>
</dbReference>
<protein>
    <recommendedName>
        <fullName evidence="1">RNA helicase</fullName>
        <ecNumber evidence="1">3.6.4.13</ecNumber>
    </recommendedName>
</protein>
<dbReference type="Gene3D" id="3.40.50.300">
    <property type="entry name" value="P-loop containing nucleotide triphosphate hydrolases"/>
    <property type="match status" value="2"/>
</dbReference>
<evidence type="ECO:0000256" key="1">
    <source>
        <dbReference type="ARBA" id="ARBA00012552"/>
    </source>
</evidence>
<dbReference type="Proteomes" id="UP001648503">
    <property type="component" value="Unassembled WGS sequence"/>
</dbReference>
<dbReference type="InterPro" id="IPR001650">
    <property type="entry name" value="Helicase_C-like"/>
</dbReference>
<evidence type="ECO:0000259" key="7">
    <source>
        <dbReference type="PROSITE" id="PS50908"/>
    </source>
</evidence>
<dbReference type="InterPro" id="IPR048333">
    <property type="entry name" value="HA2_WH"/>
</dbReference>
<dbReference type="PROSITE" id="PS51192">
    <property type="entry name" value="HELICASE_ATP_BIND_1"/>
    <property type="match status" value="1"/>
</dbReference>
<reference evidence="10 11" key="1">
    <citation type="submission" date="2021-02" db="EMBL/GenBank/DDBJ databases">
        <title>Variation within the Batrachochytrium salamandrivorans European outbreak.</title>
        <authorList>
            <person name="Kelly M."/>
            <person name="Pasmans F."/>
            <person name="Shea T.P."/>
            <person name="Munoz J.F."/>
            <person name="Carranza S."/>
            <person name="Cuomo C.A."/>
            <person name="Martel A."/>
        </authorList>
    </citation>
    <scope>NUCLEOTIDE SEQUENCE [LARGE SCALE GENOMIC DNA]</scope>
    <source>
        <strain evidence="10 11">AMFP18/2</strain>
    </source>
</reference>
<dbReference type="Pfam" id="PF24385">
    <property type="entry name" value="DSRM_DHX29"/>
    <property type="match status" value="2"/>
</dbReference>
<dbReference type="Pfam" id="PF07717">
    <property type="entry name" value="OB_NTP_bind"/>
    <property type="match status" value="1"/>
</dbReference>
<feature type="region of interest" description="Disordered" evidence="6">
    <location>
        <begin position="1"/>
        <end position="58"/>
    </location>
</feature>
<keyword evidence="2" id="KW-0547">Nucleotide-binding</keyword>
<dbReference type="InterPro" id="IPR011545">
    <property type="entry name" value="DEAD/DEAH_box_helicase_dom"/>
</dbReference>
<feature type="domain" description="RWD" evidence="7">
    <location>
        <begin position="439"/>
        <end position="541"/>
    </location>
</feature>
<dbReference type="SUPFAM" id="SSF52540">
    <property type="entry name" value="P-loop containing nucleoside triphosphate hydrolases"/>
    <property type="match status" value="1"/>
</dbReference>
<dbReference type="PANTHER" id="PTHR18934">
    <property type="entry name" value="ATP-DEPENDENT RNA HELICASE"/>
    <property type="match status" value="1"/>
</dbReference>
<dbReference type="SMART" id="SM00487">
    <property type="entry name" value="DEXDc"/>
    <property type="match status" value="1"/>
</dbReference>
<dbReference type="InterPro" id="IPR007502">
    <property type="entry name" value="Helicase-assoc_dom"/>
</dbReference>
<keyword evidence="11" id="KW-1185">Reference proteome</keyword>
<dbReference type="SUPFAM" id="SSF54495">
    <property type="entry name" value="UBC-like"/>
    <property type="match status" value="1"/>
</dbReference>
<dbReference type="InterPro" id="IPR056328">
    <property type="entry name" value="DSRM_DHX29"/>
</dbReference>